<gene>
    <name evidence="5" type="ORF">FJQ54_03505</name>
</gene>
<evidence type="ECO:0000256" key="2">
    <source>
        <dbReference type="ARBA" id="ARBA00023125"/>
    </source>
</evidence>
<protein>
    <submittedName>
        <fullName evidence="5">Helix-turn-helix transcriptional regulator</fullName>
    </submittedName>
</protein>
<evidence type="ECO:0000256" key="3">
    <source>
        <dbReference type="ARBA" id="ARBA00023163"/>
    </source>
</evidence>
<organism evidence="5 6">
    <name type="scientific">Sandaracinobacter neustonicus</name>
    <dbReference type="NCBI Taxonomy" id="1715348"/>
    <lineage>
        <taxon>Bacteria</taxon>
        <taxon>Pseudomonadati</taxon>
        <taxon>Pseudomonadota</taxon>
        <taxon>Alphaproteobacteria</taxon>
        <taxon>Sphingomonadales</taxon>
        <taxon>Sphingosinicellaceae</taxon>
        <taxon>Sandaracinobacter</taxon>
    </lineage>
</organism>
<sequence>MDWLRLPGHLAGIAASGRMAGQKSLRAGNCGRNGLRLFACAGQGSEGGNGRAARTSAACSRLEGIRQKTAMPKSQGHRALVAADKPDIRSFDRIPQSWGPRLTTGISTGVADLGVIRPGPDDAEAVVDAHFLITFLSPQRGRELRLASARSTTFDAPSGSVDLIPAGAGYYCRWEHPVECVLLSVAPDQLTRFAEREFDASRIELRPVVPGAVDRTAARIAGLMRDEMMQARPPGRLYMESLATALLCHTVQTHSSLAEQAASSQWKGGLPPRVWRETDEFIRENLASDMALSSLSQRAGLSYSHFLRAFRQTAGVSPHRYIMLQRAQLARELAATSRLPLKQIALQCGFANQSHMTTVMKTLLNETPGDVRRRLNFRPGPASSNEAPE</sequence>
<name>A0A501XTM8_9SPHN</name>
<dbReference type="PANTHER" id="PTHR46796">
    <property type="entry name" value="HTH-TYPE TRANSCRIPTIONAL ACTIVATOR RHAS-RELATED"/>
    <property type="match status" value="1"/>
</dbReference>
<dbReference type="GO" id="GO:0043565">
    <property type="term" value="F:sequence-specific DNA binding"/>
    <property type="evidence" value="ECO:0007669"/>
    <property type="project" value="InterPro"/>
</dbReference>
<evidence type="ECO:0000256" key="1">
    <source>
        <dbReference type="ARBA" id="ARBA00023015"/>
    </source>
</evidence>
<dbReference type="InterPro" id="IPR018060">
    <property type="entry name" value="HTH_AraC"/>
</dbReference>
<dbReference type="Proteomes" id="UP000319897">
    <property type="component" value="Unassembled WGS sequence"/>
</dbReference>
<keyword evidence="1" id="KW-0805">Transcription regulation</keyword>
<feature type="domain" description="HTH araC/xylS-type" evidence="4">
    <location>
        <begin position="276"/>
        <end position="374"/>
    </location>
</feature>
<dbReference type="GO" id="GO:0003700">
    <property type="term" value="F:DNA-binding transcription factor activity"/>
    <property type="evidence" value="ECO:0007669"/>
    <property type="project" value="InterPro"/>
</dbReference>
<dbReference type="EMBL" id="VFSU01000011">
    <property type="protein sequence ID" value="TPE63920.1"/>
    <property type="molecule type" value="Genomic_DNA"/>
</dbReference>
<dbReference type="InterPro" id="IPR050204">
    <property type="entry name" value="AraC_XylS_family_regulators"/>
</dbReference>
<evidence type="ECO:0000313" key="6">
    <source>
        <dbReference type="Proteomes" id="UP000319897"/>
    </source>
</evidence>
<dbReference type="AlphaFoldDB" id="A0A501XTM8"/>
<keyword evidence="2" id="KW-0238">DNA-binding</keyword>
<keyword evidence="3" id="KW-0804">Transcription</keyword>
<dbReference type="InterPro" id="IPR009057">
    <property type="entry name" value="Homeodomain-like_sf"/>
</dbReference>
<dbReference type="Pfam" id="PF12833">
    <property type="entry name" value="HTH_18"/>
    <property type="match status" value="1"/>
</dbReference>
<dbReference type="OrthoDB" id="110167at2"/>
<comment type="caution">
    <text evidence="5">The sequence shown here is derived from an EMBL/GenBank/DDBJ whole genome shotgun (WGS) entry which is preliminary data.</text>
</comment>
<dbReference type="SUPFAM" id="SSF46689">
    <property type="entry name" value="Homeodomain-like"/>
    <property type="match status" value="2"/>
</dbReference>
<dbReference type="SMART" id="SM00342">
    <property type="entry name" value="HTH_ARAC"/>
    <property type="match status" value="1"/>
</dbReference>
<keyword evidence="6" id="KW-1185">Reference proteome</keyword>
<dbReference type="Gene3D" id="1.10.10.60">
    <property type="entry name" value="Homeodomain-like"/>
    <property type="match status" value="1"/>
</dbReference>
<dbReference type="PROSITE" id="PS01124">
    <property type="entry name" value="HTH_ARAC_FAMILY_2"/>
    <property type="match status" value="1"/>
</dbReference>
<evidence type="ECO:0000313" key="5">
    <source>
        <dbReference type="EMBL" id="TPE63920.1"/>
    </source>
</evidence>
<evidence type="ECO:0000259" key="4">
    <source>
        <dbReference type="PROSITE" id="PS01124"/>
    </source>
</evidence>
<reference evidence="5 6" key="1">
    <citation type="submission" date="2019-06" db="EMBL/GenBank/DDBJ databases">
        <authorList>
            <person name="Lee I."/>
            <person name="Jang G.I."/>
            <person name="Hwang C.Y."/>
        </authorList>
    </citation>
    <scope>NUCLEOTIDE SEQUENCE [LARGE SCALE GENOMIC DNA]</scope>
    <source>
        <strain evidence="5 6">PAMC 28131</strain>
    </source>
</reference>
<dbReference type="PANTHER" id="PTHR46796:SF6">
    <property type="entry name" value="ARAC SUBFAMILY"/>
    <property type="match status" value="1"/>
</dbReference>
<proteinExistence type="predicted"/>
<accession>A0A501XTM8</accession>